<dbReference type="InParanoid" id="A0A6P7YH07"/>
<evidence type="ECO:0000259" key="2">
    <source>
        <dbReference type="Pfam" id="PF15862"/>
    </source>
</evidence>
<reference evidence="5" key="1">
    <citation type="submission" date="2025-08" db="UniProtKB">
        <authorList>
            <consortium name="RefSeq"/>
        </authorList>
    </citation>
    <scope>IDENTIFICATION</scope>
</reference>
<dbReference type="InterPro" id="IPR056398">
    <property type="entry name" value="Tudor_Coilin"/>
</dbReference>
<feature type="region of interest" description="Disordered" evidence="1">
    <location>
        <begin position="94"/>
        <end position="408"/>
    </location>
</feature>
<dbReference type="Pfam" id="PF15862">
    <property type="entry name" value="Coilin_N"/>
    <property type="match status" value="1"/>
</dbReference>
<feature type="domain" description="Coilin N-terminal" evidence="2">
    <location>
        <begin position="9"/>
        <end position="135"/>
    </location>
</feature>
<evidence type="ECO:0000256" key="1">
    <source>
        <dbReference type="SAM" id="MobiDB-lite"/>
    </source>
</evidence>
<dbReference type="InterPro" id="IPR024822">
    <property type="entry name" value="Coilin"/>
</dbReference>
<feature type="compositionally biased region" description="Basic residues" evidence="1">
    <location>
        <begin position="103"/>
        <end position="112"/>
    </location>
</feature>
<dbReference type="PANTHER" id="PTHR15197">
    <property type="entry name" value="COILIN P80"/>
    <property type="match status" value="1"/>
</dbReference>
<dbReference type="InterPro" id="IPR031722">
    <property type="entry name" value="Coilin_N"/>
</dbReference>
<dbReference type="OrthoDB" id="74813at2759"/>
<evidence type="ECO:0000313" key="5">
    <source>
        <dbReference type="RefSeq" id="XP_030064236.1"/>
    </source>
</evidence>
<evidence type="ECO:0000313" key="4">
    <source>
        <dbReference type="Proteomes" id="UP000515156"/>
    </source>
</evidence>
<keyword evidence="4" id="KW-1185">Reference proteome</keyword>
<sequence>MAVLGSGCVRVRLFFDYPPPGAPDCCMCWLLVDAKRCRVVADLSTIICQKFGFSARSLLSLFVDDCLLPPSESIMVVRDNDCIRVKLEEMKEDTVETCNNVRPSRKSRKRQRPKSEDESENAMERHRKKKETRQKSETLSTPHLKSVHDRERLMKRKHKEEQNAKTSTTEQEDSSSHEQTKNMKRKSEKEMDVVSKNKRMKGADVSERQMLMQPSSKNLKGNAAKKGFSESGLKKSSKKCKVAAAKTDQVCPNSSPANKITVTSNNSKAARSVTSRKTENASSDSDSSTEDDGRTAKKNCVSVNNHSPVRNSVTHPQRQKSPSLLDSNGAHSDTLVIKSQKPDLSSPSRGWDQGLVGNGDAQFTDNVWGPPPKAQGYGRGVGRGRGDVFPWRGSRGHGDRRGMRGRGRGQTNHFFYDYNGESQKFQQVNEVVTNCSVVIQNPPDIPKKDYSVLPPLAAPPQVGEKIAFKLLELTENYTPEVSDYKEGKILSYSPVTHQVDLEILSSSPVVKEPGKFDLVYQSEDGTDVIEFAVSQDTKITERWDSLIEPRLIVETSSDQAESTEPLQT</sequence>
<organism evidence="4 5">
    <name type="scientific">Microcaecilia unicolor</name>
    <dbReference type="NCBI Taxonomy" id="1415580"/>
    <lineage>
        <taxon>Eukaryota</taxon>
        <taxon>Metazoa</taxon>
        <taxon>Chordata</taxon>
        <taxon>Craniata</taxon>
        <taxon>Vertebrata</taxon>
        <taxon>Euteleostomi</taxon>
        <taxon>Amphibia</taxon>
        <taxon>Gymnophiona</taxon>
        <taxon>Siphonopidae</taxon>
        <taxon>Microcaecilia</taxon>
    </lineage>
</organism>
<dbReference type="PANTHER" id="PTHR15197:SF0">
    <property type="entry name" value="COILIN"/>
    <property type="match status" value="1"/>
</dbReference>
<gene>
    <name evidence="5" type="primary">COIL</name>
</gene>
<proteinExistence type="predicted"/>
<protein>
    <submittedName>
        <fullName evidence="5">Coilin isoform X1</fullName>
    </submittedName>
</protein>
<feature type="compositionally biased region" description="Basic and acidic residues" evidence="1">
    <location>
        <begin position="174"/>
        <end position="207"/>
    </location>
</feature>
<feature type="domain" description="Coilin tudor" evidence="3">
    <location>
        <begin position="447"/>
        <end position="542"/>
    </location>
</feature>
<feature type="compositionally biased region" description="Polar residues" evidence="1">
    <location>
        <begin position="250"/>
        <end position="275"/>
    </location>
</feature>
<dbReference type="GeneID" id="115473434"/>
<dbReference type="FunCoup" id="A0A6P7YH07">
    <property type="interactions" value="3432"/>
</dbReference>
<dbReference type="GO" id="GO:0015030">
    <property type="term" value="C:Cajal body"/>
    <property type="evidence" value="ECO:0007669"/>
    <property type="project" value="TreeGrafter"/>
</dbReference>
<dbReference type="CTD" id="8161"/>
<dbReference type="AlphaFoldDB" id="A0A6P7YH07"/>
<accession>A0A6P7YH07</accession>
<dbReference type="RefSeq" id="XP_030064236.1">
    <property type="nucleotide sequence ID" value="XM_030208376.1"/>
</dbReference>
<dbReference type="GO" id="GO:0000387">
    <property type="term" value="P:spliceosomal snRNP assembly"/>
    <property type="evidence" value="ECO:0007669"/>
    <property type="project" value="TreeGrafter"/>
</dbReference>
<feature type="compositionally biased region" description="Polar residues" evidence="1">
    <location>
        <begin position="301"/>
        <end position="331"/>
    </location>
</feature>
<dbReference type="KEGG" id="muo:115473434"/>
<dbReference type="GO" id="GO:0030619">
    <property type="term" value="F:U1 snRNA binding"/>
    <property type="evidence" value="ECO:0007669"/>
    <property type="project" value="TreeGrafter"/>
</dbReference>
<dbReference type="GO" id="GO:0030620">
    <property type="term" value="F:U2 snRNA binding"/>
    <property type="evidence" value="ECO:0007669"/>
    <property type="project" value="TreeGrafter"/>
</dbReference>
<evidence type="ECO:0000259" key="3">
    <source>
        <dbReference type="Pfam" id="PF23086"/>
    </source>
</evidence>
<dbReference type="Pfam" id="PF23086">
    <property type="entry name" value="Tudor_Coilin"/>
    <property type="match status" value="1"/>
</dbReference>
<name>A0A6P7YH07_9AMPH</name>
<dbReference type="Proteomes" id="UP000515156">
    <property type="component" value="Chromosome 6"/>
</dbReference>